<evidence type="ECO:0000313" key="9">
    <source>
        <dbReference type="EMBL" id="MCK9878046.1"/>
    </source>
</evidence>
<evidence type="ECO:0000256" key="6">
    <source>
        <dbReference type="ARBA" id="ARBA00023136"/>
    </source>
</evidence>
<evidence type="ECO:0000256" key="5">
    <source>
        <dbReference type="ARBA" id="ARBA00022989"/>
    </source>
</evidence>
<keyword evidence="2 7" id="KW-0813">Transport</keyword>
<dbReference type="Gene3D" id="1.10.3720.10">
    <property type="entry name" value="MetI-like"/>
    <property type="match status" value="1"/>
</dbReference>
<name>A0ABT0K2U8_9ACTN</name>
<evidence type="ECO:0000256" key="7">
    <source>
        <dbReference type="RuleBase" id="RU363032"/>
    </source>
</evidence>
<dbReference type="RefSeq" id="WP_248812746.1">
    <property type="nucleotide sequence ID" value="NZ_JALKFT010000025.1"/>
</dbReference>
<dbReference type="EMBL" id="JALKFT010000025">
    <property type="protein sequence ID" value="MCK9878046.1"/>
    <property type="molecule type" value="Genomic_DNA"/>
</dbReference>
<comment type="subcellular location">
    <subcellularLocation>
        <location evidence="1 7">Cell membrane</location>
        <topology evidence="1 7">Multi-pass membrane protein</topology>
    </subcellularLocation>
</comment>
<feature type="transmembrane region" description="Helical" evidence="7">
    <location>
        <begin position="110"/>
        <end position="133"/>
    </location>
</feature>
<keyword evidence="10" id="KW-1185">Reference proteome</keyword>
<comment type="similarity">
    <text evidence="7">Belongs to the binding-protein-dependent transport system permease family.</text>
</comment>
<keyword evidence="5 7" id="KW-1133">Transmembrane helix</keyword>
<evidence type="ECO:0000256" key="2">
    <source>
        <dbReference type="ARBA" id="ARBA00022448"/>
    </source>
</evidence>
<evidence type="ECO:0000256" key="4">
    <source>
        <dbReference type="ARBA" id="ARBA00022692"/>
    </source>
</evidence>
<dbReference type="InterPro" id="IPR000515">
    <property type="entry name" value="MetI-like"/>
</dbReference>
<evidence type="ECO:0000313" key="10">
    <source>
        <dbReference type="Proteomes" id="UP001201873"/>
    </source>
</evidence>
<dbReference type="PANTHER" id="PTHR43386:SF1">
    <property type="entry name" value="D,D-DIPEPTIDE TRANSPORT SYSTEM PERMEASE PROTEIN DDPC-RELATED"/>
    <property type="match status" value="1"/>
</dbReference>
<dbReference type="PROSITE" id="PS50928">
    <property type="entry name" value="ABC_TM1"/>
    <property type="match status" value="1"/>
</dbReference>
<keyword evidence="4 7" id="KW-0812">Transmembrane</keyword>
<dbReference type="Pfam" id="PF00528">
    <property type="entry name" value="BPD_transp_1"/>
    <property type="match status" value="1"/>
</dbReference>
<accession>A0ABT0K2U8</accession>
<reference evidence="9 10" key="1">
    <citation type="submission" date="2022-04" db="EMBL/GenBank/DDBJ databases">
        <title>Genome diversity in the genus Frankia.</title>
        <authorList>
            <person name="Carlos-Shanley C."/>
            <person name="Hahn D."/>
        </authorList>
    </citation>
    <scope>NUCLEOTIDE SEQUENCE [LARGE SCALE GENOMIC DNA]</scope>
    <source>
        <strain evidence="9 10">Ag45/Mut15</strain>
    </source>
</reference>
<keyword evidence="6 7" id="KW-0472">Membrane</keyword>
<feature type="domain" description="ABC transmembrane type-1" evidence="8">
    <location>
        <begin position="75"/>
        <end position="264"/>
    </location>
</feature>
<feature type="transmembrane region" description="Helical" evidence="7">
    <location>
        <begin position="244"/>
        <end position="267"/>
    </location>
</feature>
<dbReference type="SUPFAM" id="SSF161098">
    <property type="entry name" value="MetI-like"/>
    <property type="match status" value="1"/>
</dbReference>
<protein>
    <submittedName>
        <fullName evidence="9">ABC transporter permease</fullName>
    </submittedName>
</protein>
<dbReference type="PANTHER" id="PTHR43386">
    <property type="entry name" value="OLIGOPEPTIDE TRANSPORT SYSTEM PERMEASE PROTEIN APPC"/>
    <property type="match status" value="1"/>
</dbReference>
<evidence type="ECO:0000259" key="8">
    <source>
        <dbReference type="PROSITE" id="PS50928"/>
    </source>
</evidence>
<evidence type="ECO:0000256" key="1">
    <source>
        <dbReference type="ARBA" id="ARBA00004651"/>
    </source>
</evidence>
<keyword evidence="3" id="KW-1003">Cell membrane</keyword>
<feature type="transmembrane region" description="Helical" evidence="7">
    <location>
        <begin position="139"/>
        <end position="157"/>
    </location>
</feature>
<comment type="caution">
    <text evidence="9">The sequence shown here is derived from an EMBL/GenBank/DDBJ whole genome shotgun (WGS) entry which is preliminary data.</text>
</comment>
<gene>
    <name evidence="9" type="ORF">MXD59_20105</name>
</gene>
<dbReference type="InterPro" id="IPR035906">
    <property type="entry name" value="MetI-like_sf"/>
</dbReference>
<proteinExistence type="inferred from homology"/>
<organism evidence="9 10">
    <name type="scientific">Frankia umida</name>
    <dbReference type="NCBI Taxonomy" id="573489"/>
    <lineage>
        <taxon>Bacteria</taxon>
        <taxon>Bacillati</taxon>
        <taxon>Actinomycetota</taxon>
        <taxon>Actinomycetes</taxon>
        <taxon>Frankiales</taxon>
        <taxon>Frankiaceae</taxon>
        <taxon>Frankia</taxon>
    </lineage>
</organism>
<feature type="transmembrane region" description="Helical" evidence="7">
    <location>
        <begin position="192"/>
        <end position="219"/>
    </location>
</feature>
<dbReference type="Proteomes" id="UP001201873">
    <property type="component" value="Unassembled WGS sequence"/>
</dbReference>
<feature type="transmembrane region" description="Helical" evidence="7">
    <location>
        <begin position="79"/>
        <end position="103"/>
    </location>
</feature>
<dbReference type="CDD" id="cd06261">
    <property type="entry name" value="TM_PBP2"/>
    <property type="match status" value="1"/>
</dbReference>
<dbReference type="InterPro" id="IPR050366">
    <property type="entry name" value="BP-dependent_transpt_permease"/>
</dbReference>
<evidence type="ECO:0000256" key="3">
    <source>
        <dbReference type="ARBA" id="ARBA00022475"/>
    </source>
</evidence>
<sequence length="279" mass="29042">MRAPRSRAGRLPLWLSLAWLTAMFTAALFADVLPLRSNGEIVPGVDARTPPGWRPEFLGTDAIGRSVLARIVHGARESLLVGLGSAGLAMMAGLAAGLAAGYLRGWLDAAIGLVLDAVLAVPALVLLIAIAAVGRRGTTTVVLGLAVVGTPSFARLARASTLALAGRNHVAAAVALGTGPGRTLRRELLPDVILRLAPFAFVFMAFAVVAEASLSFLGLGLPPPAPSWGAMINDGRPYLDGDPWLVFVPAGCVFLTVASFTVIGEWARRRFAVGESRLP</sequence>